<accession>A0AAD4R6T7</accession>
<dbReference type="Pfam" id="PF07842">
    <property type="entry name" value="GCFC"/>
    <property type="match status" value="1"/>
</dbReference>
<comment type="caution">
    <text evidence="6">The sequence shown here is derived from an EMBL/GenBank/DDBJ whole genome shotgun (WGS) entry which is preliminary data.</text>
</comment>
<evidence type="ECO:0000259" key="5">
    <source>
        <dbReference type="Pfam" id="PF07842"/>
    </source>
</evidence>
<protein>
    <submittedName>
        <fullName evidence="6">GC-rich sequence DNA-binding factor-like protein domain-containing protein</fullName>
    </submittedName>
</protein>
<evidence type="ECO:0000313" key="6">
    <source>
        <dbReference type="EMBL" id="KAI1713858.1"/>
    </source>
</evidence>
<sequence>MREDDWYRFQARIGLPPEDMASGNPENPRIGRVTNPPSVLGFGRVIHESLRLDERRRLVPVSSPNRASTGRYGFRKSGKSRIWGVVRGIEEINAIENDVSTMWKKRTERLMKRRRQDVHDVYEKCQTSSLGRPWVPPSTEYITREAEREARRNRRKRARELSKNTDKKVESHRDGLSSDDEETTSQQVVYKDTMASALEKAAGVFVDAEDDFCRIERILNRFIDWLMVDPDSYKDAFISLCIPKILAPFIRLELLDWKPLEEPHRALESWSWYKQILSVGMNNTGVDMESPEISNIIPSVVEKVVLPKIAKTIREQWNPLSLRQSMNLSKVLNSLAGHYPTVNASSKQMLDVLNAIYARAKASIEEDTFVPLYSKEAIESPATGCGAFLDQQFWNSIKLMRSLRCFRYLISDNCLEEMMIEGIVNRSVVLALQFSGITDPAMLPKCMAVLEEIPTSWLPTFRPASYQSLASLLGRVITEHKSRERDTCKKLQEFVNLCQKEPIKKEPPT</sequence>
<dbReference type="InterPro" id="IPR012890">
    <property type="entry name" value="GCFC2-like"/>
</dbReference>
<comment type="similarity">
    <text evidence="2">Belongs to the GCF family.</text>
</comment>
<dbReference type="Proteomes" id="UP001201812">
    <property type="component" value="Unassembled WGS sequence"/>
</dbReference>
<dbReference type="GO" id="GO:0000398">
    <property type="term" value="P:mRNA splicing, via spliceosome"/>
    <property type="evidence" value="ECO:0007669"/>
    <property type="project" value="InterPro"/>
</dbReference>
<dbReference type="PANTHER" id="PTHR12214">
    <property type="entry name" value="GC-RICH SEQUENCE DNA-BINDING FACTOR"/>
    <property type="match status" value="1"/>
</dbReference>
<keyword evidence="3" id="KW-0539">Nucleus</keyword>
<dbReference type="InterPro" id="IPR022783">
    <property type="entry name" value="GCFC_dom"/>
</dbReference>
<organism evidence="6 7">
    <name type="scientific">Ditylenchus destructor</name>
    <dbReference type="NCBI Taxonomy" id="166010"/>
    <lineage>
        <taxon>Eukaryota</taxon>
        <taxon>Metazoa</taxon>
        <taxon>Ecdysozoa</taxon>
        <taxon>Nematoda</taxon>
        <taxon>Chromadorea</taxon>
        <taxon>Rhabditida</taxon>
        <taxon>Tylenchina</taxon>
        <taxon>Tylenchomorpha</taxon>
        <taxon>Sphaerularioidea</taxon>
        <taxon>Anguinidae</taxon>
        <taxon>Anguininae</taxon>
        <taxon>Ditylenchus</taxon>
    </lineage>
</organism>
<feature type="domain" description="GCF C-terminal" evidence="5">
    <location>
        <begin position="216"/>
        <end position="280"/>
    </location>
</feature>
<dbReference type="PANTHER" id="PTHR12214:SF0">
    <property type="entry name" value="LD29489P"/>
    <property type="match status" value="1"/>
</dbReference>
<evidence type="ECO:0000256" key="2">
    <source>
        <dbReference type="ARBA" id="ARBA00010801"/>
    </source>
</evidence>
<feature type="region of interest" description="Disordered" evidence="4">
    <location>
        <begin position="145"/>
        <end position="186"/>
    </location>
</feature>
<evidence type="ECO:0000256" key="4">
    <source>
        <dbReference type="SAM" id="MobiDB-lite"/>
    </source>
</evidence>
<dbReference type="EMBL" id="JAKKPZ010000014">
    <property type="protein sequence ID" value="KAI1713858.1"/>
    <property type="molecule type" value="Genomic_DNA"/>
</dbReference>
<name>A0AAD4R6T7_9BILA</name>
<keyword evidence="7" id="KW-1185">Reference proteome</keyword>
<comment type="subcellular location">
    <subcellularLocation>
        <location evidence="1">Nucleus</location>
    </subcellularLocation>
</comment>
<reference evidence="6" key="1">
    <citation type="submission" date="2022-01" db="EMBL/GenBank/DDBJ databases">
        <title>Genome Sequence Resource for Two Populations of Ditylenchus destructor, the Migratory Endoparasitic Phytonematode.</title>
        <authorList>
            <person name="Zhang H."/>
            <person name="Lin R."/>
            <person name="Xie B."/>
        </authorList>
    </citation>
    <scope>NUCLEOTIDE SEQUENCE</scope>
    <source>
        <strain evidence="6">BazhouSP</strain>
    </source>
</reference>
<dbReference type="GO" id="GO:0003677">
    <property type="term" value="F:DNA binding"/>
    <property type="evidence" value="ECO:0007669"/>
    <property type="project" value="UniProtKB-KW"/>
</dbReference>
<gene>
    <name evidence="6" type="ORF">DdX_08741</name>
</gene>
<feature type="compositionally biased region" description="Basic and acidic residues" evidence="4">
    <location>
        <begin position="159"/>
        <end position="176"/>
    </location>
</feature>
<dbReference type="AlphaFoldDB" id="A0AAD4R6T7"/>
<dbReference type="GO" id="GO:0005634">
    <property type="term" value="C:nucleus"/>
    <property type="evidence" value="ECO:0007669"/>
    <property type="project" value="UniProtKB-SubCell"/>
</dbReference>
<keyword evidence="6" id="KW-0238">DNA-binding</keyword>
<evidence type="ECO:0000313" key="7">
    <source>
        <dbReference type="Proteomes" id="UP001201812"/>
    </source>
</evidence>
<evidence type="ECO:0000256" key="3">
    <source>
        <dbReference type="ARBA" id="ARBA00023242"/>
    </source>
</evidence>
<proteinExistence type="inferred from homology"/>
<evidence type="ECO:0000256" key="1">
    <source>
        <dbReference type="ARBA" id="ARBA00004123"/>
    </source>
</evidence>